<feature type="binding site" evidence="3">
    <location>
        <position position="139"/>
    </location>
    <ligand>
        <name>a divalent metal cation</name>
        <dbReference type="ChEBI" id="CHEBI:60240"/>
    </ligand>
</feature>
<dbReference type="PANTHER" id="PTHR37302">
    <property type="entry name" value="SLR1116 PROTEIN"/>
    <property type="match status" value="1"/>
</dbReference>
<dbReference type="SUPFAM" id="SSF109854">
    <property type="entry name" value="DinB/YfiT-like putative metalloenzymes"/>
    <property type="match status" value="1"/>
</dbReference>
<name>A0A1I7HD80_9BACL</name>
<evidence type="ECO:0000256" key="3">
    <source>
        <dbReference type="PIRSR" id="PIRSR607837-1"/>
    </source>
</evidence>
<evidence type="ECO:0000256" key="2">
    <source>
        <dbReference type="ARBA" id="ARBA00022723"/>
    </source>
</evidence>
<dbReference type="AlphaFoldDB" id="A0A1I7HD80"/>
<evidence type="ECO:0000256" key="1">
    <source>
        <dbReference type="ARBA" id="ARBA00008635"/>
    </source>
</evidence>
<dbReference type="STRING" id="392015.SAMN05421543_104125"/>
<protein>
    <submittedName>
        <fullName evidence="4">Uncharacterized damage-inducible protein DinB (Forms a four-helix bundle)</fullName>
    </submittedName>
</protein>
<dbReference type="Proteomes" id="UP000183508">
    <property type="component" value="Unassembled WGS sequence"/>
</dbReference>
<evidence type="ECO:0000313" key="4">
    <source>
        <dbReference type="EMBL" id="SFU58621.1"/>
    </source>
</evidence>
<dbReference type="Gene3D" id="1.20.120.450">
    <property type="entry name" value="dinb family like domain"/>
    <property type="match status" value="1"/>
</dbReference>
<organism evidence="4 5">
    <name type="scientific">Alicyclobacillus macrosporangiidus</name>
    <dbReference type="NCBI Taxonomy" id="392015"/>
    <lineage>
        <taxon>Bacteria</taxon>
        <taxon>Bacillati</taxon>
        <taxon>Bacillota</taxon>
        <taxon>Bacilli</taxon>
        <taxon>Bacillales</taxon>
        <taxon>Alicyclobacillaceae</taxon>
        <taxon>Alicyclobacillus</taxon>
    </lineage>
</organism>
<feature type="binding site" evidence="3">
    <location>
        <position position="48"/>
    </location>
    <ligand>
        <name>a divalent metal cation</name>
        <dbReference type="ChEBI" id="CHEBI:60240"/>
    </ligand>
</feature>
<comment type="similarity">
    <text evidence="1">Belongs to the DinB family.</text>
</comment>
<dbReference type="Pfam" id="PF05163">
    <property type="entry name" value="DinB"/>
    <property type="match status" value="1"/>
</dbReference>
<proteinExistence type="inferred from homology"/>
<dbReference type="InterPro" id="IPR034660">
    <property type="entry name" value="DinB/YfiT-like"/>
</dbReference>
<dbReference type="GO" id="GO:0046872">
    <property type="term" value="F:metal ion binding"/>
    <property type="evidence" value="ECO:0007669"/>
    <property type="project" value="UniProtKB-KW"/>
</dbReference>
<dbReference type="OrthoDB" id="9811413at2"/>
<feature type="binding site" evidence="3">
    <location>
        <position position="135"/>
    </location>
    <ligand>
        <name>a divalent metal cation</name>
        <dbReference type="ChEBI" id="CHEBI:60240"/>
    </ligand>
</feature>
<evidence type="ECO:0000313" key="5">
    <source>
        <dbReference type="Proteomes" id="UP000183508"/>
    </source>
</evidence>
<dbReference type="InterPro" id="IPR007837">
    <property type="entry name" value="DinB"/>
</dbReference>
<keyword evidence="5" id="KW-1185">Reference proteome</keyword>
<gene>
    <name evidence="4" type="ORF">SAMN05421543_104125</name>
</gene>
<keyword evidence="2 3" id="KW-0479">Metal-binding</keyword>
<sequence>MTHPSVQLYEYHVWANDRTFEHLRQLPVEVFRKEVQSVFSSIAETIAHMYVVDNVWLLAMSGVSTEEIMASRKLLKEQIEDQDLESMSAMFDAVQERYRAFFEMQDMEDFSLYAHPSLGSMRVRYCDIVQHVVNHGTYHRGNITAMLRQQGFSGVPTDYVIYLLQLGPSRQNGGTEL</sequence>
<reference evidence="5" key="1">
    <citation type="submission" date="2016-10" db="EMBL/GenBank/DDBJ databases">
        <authorList>
            <person name="Varghese N."/>
        </authorList>
    </citation>
    <scope>NUCLEOTIDE SEQUENCE [LARGE SCALE GENOMIC DNA]</scope>
    <source>
        <strain evidence="5">DSM 17980</strain>
    </source>
</reference>
<dbReference type="EMBL" id="FPBV01000004">
    <property type="protein sequence ID" value="SFU58621.1"/>
    <property type="molecule type" value="Genomic_DNA"/>
</dbReference>
<dbReference type="PANTHER" id="PTHR37302:SF1">
    <property type="entry name" value="PROTEIN DINB"/>
    <property type="match status" value="1"/>
</dbReference>
<accession>A0A1I7HD80</accession>